<dbReference type="InterPro" id="IPR004090">
    <property type="entry name" value="Chemotax_Me-accpt_rcpt"/>
</dbReference>
<dbReference type="Pfam" id="PF00015">
    <property type="entry name" value="MCPsignal"/>
    <property type="match status" value="1"/>
</dbReference>
<keyword evidence="4" id="KW-0175">Coiled coil</keyword>
<proteinExistence type="inferred from homology"/>
<dbReference type="PANTHER" id="PTHR32089">
    <property type="entry name" value="METHYL-ACCEPTING CHEMOTAXIS PROTEIN MCPB"/>
    <property type="match status" value="1"/>
</dbReference>
<dbReference type="GO" id="GO:0007165">
    <property type="term" value="P:signal transduction"/>
    <property type="evidence" value="ECO:0007669"/>
    <property type="project" value="UniProtKB-KW"/>
</dbReference>
<reference evidence="6" key="1">
    <citation type="submission" date="2024-01" db="EMBL/GenBank/DDBJ databases">
        <title>The first autotrophic representatives of the genus Thermodesulfovibrio.</title>
        <authorList>
            <person name="Maltseva A.I."/>
            <person name="Elcheninov A.G."/>
            <person name="Kublanov I.V."/>
            <person name="Lebedinsky A.V."/>
            <person name="Frolov E.N."/>
        </authorList>
    </citation>
    <scope>NUCLEOTIDE SEQUENCE</scope>
    <source>
        <strain evidence="6">3907-1M</strain>
    </source>
</reference>
<dbReference type="Gene3D" id="1.10.287.950">
    <property type="entry name" value="Methyl-accepting chemotaxis protein"/>
    <property type="match status" value="1"/>
</dbReference>
<feature type="coiled-coil region" evidence="4">
    <location>
        <begin position="79"/>
        <end position="110"/>
    </location>
</feature>
<dbReference type="SUPFAM" id="SSF58104">
    <property type="entry name" value="Methyl-accepting chemotaxis protein (MCP) signaling domain"/>
    <property type="match status" value="1"/>
</dbReference>
<keyword evidence="1 3" id="KW-0807">Transducer</keyword>
<dbReference type="EMBL" id="CP144373">
    <property type="protein sequence ID" value="XCH46012.1"/>
    <property type="molecule type" value="Genomic_DNA"/>
</dbReference>
<evidence type="ECO:0000256" key="1">
    <source>
        <dbReference type="ARBA" id="ARBA00023224"/>
    </source>
</evidence>
<dbReference type="PROSITE" id="PS50111">
    <property type="entry name" value="CHEMOTAXIS_TRANSDUC_2"/>
    <property type="match status" value="1"/>
</dbReference>
<accession>A0AAU8GXJ1</accession>
<dbReference type="GO" id="GO:0016020">
    <property type="term" value="C:membrane"/>
    <property type="evidence" value="ECO:0007669"/>
    <property type="project" value="InterPro"/>
</dbReference>
<dbReference type="PRINTS" id="PR00260">
    <property type="entry name" value="CHEMTRNSDUCR"/>
</dbReference>
<gene>
    <name evidence="6" type="ORF">V4D30_06645</name>
</gene>
<dbReference type="PANTHER" id="PTHR32089:SF112">
    <property type="entry name" value="LYSOZYME-LIKE PROTEIN-RELATED"/>
    <property type="match status" value="1"/>
</dbReference>
<dbReference type="SMART" id="SM00283">
    <property type="entry name" value="MA"/>
    <property type="match status" value="1"/>
</dbReference>
<name>A0AAU8GXJ1_9BACT</name>
<evidence type="ECO:0000259" key="5">
    <source>
        <dbReference type="PROSITE" id="PS50111"/>
    </source>
</evidence>
<dbReference type="InterPro" id="IPR004089">
    <property type="entry name" value="MCPsignal_dom"/>
</dbReference>
<evidence type="ECO:0000256" key="3">
    <source>
        <dbReference type="PROSITE-ProRule" id="PRU00284"/>
    </source>
</evidence>
<organism evidence="6">
    <name type="scientific">Thermodesulfovibrio autotrophicus</name>
    <dbReference type="NCBI Taxonomy" id="3118333"/>
    <lineage>
        <taxon>Bacteria</taxon>
        <taxon>Pseudomonadati</taxon>
        <taxon>Nitrospirota</taxon>
        <taxon>Thermodesulfovibrionia</taxon>
        <taxon>Thermodesulfovibrionales</taxon>
        <taxon>Thermodesulfovibrionaceae</taxon>
        <taxon>Thermodesulfovibrio</taxon>
    </lineage>
</organism>
<evidence type="ECO:0000256" key="4">
    <source>
        <dbReference type="SAM" id="Coils"/>
    </source>
</evidence>
<evidence type="ECO:0000256" key="2">
    <source>
        <dbReference type="ARBA" id="ARBA00029447"/>
    </source>
</evidence>
<dbReference type="GO" id="GO:0006935">
    <property type="term" value="P:chemotaxis"/>
    <property type="evidence" value="ECO:0007669"/>
    <property type="project" value="InterPro"/>
</dbReference>
<dbReference type="KEGG" id="taut:V4D30_06645"/>
<dbReference type="RefSeq" id="WP_353683553.1">
    <property type="nucleotide sequence ID" value="NZ_CP144373.1"/>
</dbReference>
<comment type="similarity">
    <text evidence="2">Belongs to the methyl-accepting chemotaxis (MCP) protein family.</text>
</comment>
<sequence>MFFRKKKAVSDNKKMVDINLSLIKTLSSGIIKSNLVGSTISNTMGLIDSNFTRIKDEVSSIATAMEEIDTTIRDMSRSVASINEEVKAMVAQNETMDEELEKRVKDIESQNIKIIGVVNNIKDLGHATENIGNVVTAISDVADQTNLLALNASIEAARVGEAGRGFAVVADEIRRLSQKTEALTKDIGKILGDLKDRVISAVGEVEKIRELFSSIEEDMKNIRKSFEKTKIMSDTVGDAVNTLSAAIEEQSQVLTDVSKRITNTASMLNETYKVFSTVIKVNNEISKLTKF</sequence>
<protein>
    <submittedName>
        <fullName evidence="6">Methyl-accepting chemotaxis protein</fullName>
    </submittedName>
</protein>
<feature type="domain" description="Methyl-accepting transducer" evidence="5">
    <location>
        <begin position="57"/>
        <end position="265"/>
    </location>
</feature>
<evidence type="ECO:0000313" key="6">
    <source>
        <dbReference type="EMBL" id="XCH46012.1"/>
    </source>
</evidence>
<dbReference type="AlphaFoldDB" id="A0AAU8GXJ1"/>
<dbReference type="GO" id="GO:0004888">
    <property type="term" value="F:transmembrane signaling receptor activity"/>
    <property type="evidence" value="ECO:0007669"/>
    <property type="project" value="InterPro"/>
</dbReference>